<dbReference type="InterPro" id="IPR011990">
    <property type="entry name" value="TPR-like_helical_dom_sf"/>
</dbReference>
<gene>
    <name evidence="2" type="ORF">KQP59_20455</name>
</gene>
<proteinExistence type="predicted"/>
<dbReference type="Gene3D" id="1.25.40.390">
    <property type="match status" value="1"/>
</dbReference>
<keyword evidence="1" id="KW-0732">Signal</keyword>
<feature type="chain" id="PRO_5041322217" description="RagB/SusD family nutrient uptake outer membrane protein" evidence="1">
    <location>
        <begin position="24"/>
        <end position="547"/>
    </location>
</feature>
<feature type="signal peptide" evidence="1">
    <location>
        <begin position="1"/>
        <end position="23"/>
    </location>
</feature>
<dbReference type="SUPFAM" id="SSF48452">
    <property type="entry name" value="TPR-like"/>
    <property type="match status" value="1"/>
</dbReference>
<dbReference type="Proteomes" id="UP001156216">
    <property type="component" value="Chromosome"/>
</dbReference>
<sequence length="547" mass="62620">MKKNILLKSMLCGIAMMGLSACSDFFEPDNNTMLKGDDYIKEASEMYAGFLGVATKMQAIGDKAIYLTDSRAEMMIPTDRDVDMYALSNYESDLTGNKYADPAKYYDLIISCNDYLQKIYEFKQAHLYSIDMEHYKGLVASTVRVKAWVYLTMAKIYNEVVWFDDPMHEMKDYSQYPKLNLDQTIVKCVEYLKTGFDGIDGNHTMPWTEWIASDSSLSAGDYTYWDLMTPEYFALAAELALWQGRWQDVIDLILPKMNEAFASASSYTKWMCQANYHNAYSKVFRGDNPNGQAAVSVITYEYKKNQTNATKQNLYSAPILRPSELGVARYSDKNFNPNAFTSEDSRDGRFNTHFSQDSYGNWRMQKWSYAADNFIYIYRNVELYFMLIEAFNHLPERSEERYVLMNEGVSSYYPDGGVTYPGFTNDWTRVGGAVTHTYADTGMRGTWGASSTSKGLLCRDMKKEPGNERHNDIELLKEICLEMPCEGKTLPVMIRMAKRYNDPTIISDLVCSKYSEENAATAAKVRAKIESGDYFVHWDIDSTSSTH</sequence>
<dbReference type="PROSITE" id="PS51257">
    <property type="entry name" value="PROKAR_LIPOPROTEIN"/>
    <property type="match status" value="1"/>
</dbReference>
<dbReference type="RefSeq" id="WP_225694997.1">
    <property type="nucleotide sequence ID" value="NZ_CP072242.1"/>
</dbReference>
<reference evidence="2" key="1">
    <citation type="submission" date="2021-06" db="EMBL/GenBank/DDBJ databases">
        <title>Interrogation of the integrated mobile genetic elements in gut-associated Bacteroides with a consensus prediction approach.</title>
        <authorList>
            <person name="Campbell D.E."/>
            <person name="Leigh J.R."/>
            <person name="Kim T."/>
            <person name="England W."/>
            <person name="Whitaker R.J."/>
            <person name="Degnan P.H."/>
        </authorList>
    </citation>
    <scope>NUCLEOTIDE SEQUENCE</scope>
    <source>
        <strain evidence="2">VPI-BTDOT2</strain>
    </source>
</reference>
<accession>A0AA46U9F2</accession>
<protein>
    <recommendedName>
        <fullName evidence="4">RagB/SusD family nutrient uptake outer membrane protein</fullName>
    </recommendedName>
</protein>
<organism evidence="2 3">
    <name type="scientific">Bacteroides thetaiotaomicron</name>
    <dbReference type="NCBI Taxonomy" id="818"/>
    <lineage>
        <taxon>Bacteria</taxon>
        <taxon>Pseudomonadati</taxon>
        <taxon>Bacteroidota</taxon>
        <taxon>Bacteroidia</taxon>
        <taxon>Bacteroidales</taxon>
        <taxon>Bacteroidaceae</taxon>
        <taxon>Bacteroides</taxon>
    </lineage>
</organism>
<evidence type="ECO:0008006" key="4">
    <source>
        <dbReference type="Google" id="ProtNLM"/>
    </source>
</evidence>
<name>A0AA46U9F2_BACT4</name>
<dbReference type="AlphaFoldDB" id="A0AA46U9F2"/>
<evidence type="ECO:0000313" key="3">
    <source>
        <dbReference type="Proteomes" id="UP001156216"/>
    </source>
</evidence>
<dbReference type="EMBL" id="CP083681">
    <property type="protein sequence ID" value="UYU70622.1"/>
    <property type="molecule type" value="Genomic_DNA"/>
</dbReference>
<evidence type="ECO:0000313" key="2">
    <source>
        <dbReference type="EMBL" id="UYU70622.1"/>
    </source>
</evidence>
<evidence type="ECO:0000256" key="1">
    <source>
        <dbReference type="SAM" id="SignalP"/>
    </source>
</evidence>